<sequence length="401" mass="46473">MVPSTQPRYHPVDPSTFFMMDRDTLDFMSQESEVRCAFCRSPIRLAPLVLVRPIDPQEAAEEGGKDSFKYSSSTEILNGTAYLSGEGFYVGNTFGNWTDGDINIPEADRNPPCYRSNERQETKRVCYPFHCSCYRLFSKCASGSFDAELDPDRLYKSISDSVSQWHPMDLNLPYANNGLEFYHDVDVSRFRTLLGTEQLVCDPMSCDEVMEYLKEVLQDPRFRRILPGDPVAGVPRLRQIGYGIRRLYKSRAAPYGLRNRPEKDPFSVLPFEVLLGVCQHLALREALLLLHASPWLYRNMRHSIEFWFAAMARHLPWFFEIREIIKCGDSCIHGVDLYAVILWAFEVSWGALRQSEPGEAPRSLWERPHAILANRRRIWHVCEKLRRFYRREFPSNYVAAS</sequence>
<keyword evidence="2" id="KW-1185">Reference proteome</keyword>
<evidence type="ECO:0008006" key="3">
    <source>
        <dbReference type="Google" id="ProtNLM"/>
    </source>
</evidence>
<evidence type="ECO:0000313" key="1">
    <source>
        <dbReference type="EMBL" id="KEZ43935.1"/>
    </source>
</evidence>
<protein>
    <recommendedName>
        <fullName evidence="3">F-box domain-containing protein</fullName>
    </recommendedName>
</protein>
<dbReference type="Proteomes" id="UP000028545">
    <property type="component" value="Unassembled WGS sequence"/>
</dbReference>
<dbReference type="AlphaFoldDB" id="A0A084G9C3"/>
<evidence type="ECO:0000313" key="2">
    <source>
        <dbReference type="Proteomes" id="UP000028545"/>
    </source>
</evidence>
<gene>
    <name evidence="1" type="ORF">SAPIO_CDS4127</name>
</gene>
<dbReference type="RefSeq" id="XP_016643734.1">
    <property type="nucleotide sequence ID" value="XM_016786758.1"/>
</dbReference>
<proteinExistence type="predicted"/>
<dbReference type="VEuPathDB" id="FungiDB:SAPIO_CDS4127"/>
<comment type="caution">
    <text evidence="1">The sequence shown here is derived from an EMBL/GenBank/DDBJ whole genome shotgun (WGS) entry which is preliminary data.</text>
</comment>
<organism evidence="1 2">
    <name type="scientific">Pseudallescheria apiosperma</name>
    <name type="common">Scedosporium apiospermum</name>
    <dbReference type="NCBI Taxonomy" id="563466"/>
    <lineage>
        <taxon>Eukaryota</taxon>
        <taxon>Fungi</taxon>
        <taxon>Dikarya</taxon>
        <taxon>Ascomycota</taxon>
        <taxon>Pezizomycotina</taxon>
        <taxon>Sordariomycetes</taxon>
        <taxon>Hypocreomycetidae</taxon>
        <taxon>Microascales</taxon>
        <taxon>Microascaceae</taxon>
        <taxon>Scedosporium</taxon>
    </lineage>
</organism>
<dbReference type="KEGG" id="sapo:SAPIO_CDS4127"/>
<dbReference type="HOGENOM" id="CLU_723568_0_0_1"/>
<accession>A0A084G9C3</accession>
<dbReference type="GeneID" id="27723199"/>
<dbReference type="OrthoDB" id="2571985at2759"/>
<dbReference type="EMBL" id="JOWA01000090">
    <property type="protein sequence ID" value="KEZ43935.1"/>
    <property type="molecule type" value="Genomic_DNA"/>
</dbReference>
<name>A0A084G9C3_PSEDA</name>
<reference evidence="1 2" key="1">
    <citation type="journal article" date="2014" name="Genome Announc.">
        <title>Draft genome sequence of the pathogenic fungus Scedosporium apiospermum.</title>
        <authorList>
            <person name="Vandeputte P."/>
            <person name="Ghamrawi S."/>
            <person name="Rechenmann M."/>
            <person name="Iltis A."/>
            <person name="Giraud S."/>
            <person name="Fleury M."/>
            <person name="Thornton C."/>
            <person name="Delhaes L."/>
            <person name="Meyer W."/>
            <person name="Papon N."/>
            <person name="Bouchara J.P."/>
        </authorList>
    </citation>
    <scope>NUCLEOTIDE SEQUENCE [LARGE SCALE GENOMIC DNA]</scope>
    <source>
        <strain evidence="1 2">IHEM 14462</strain>
    </source>
</reference>